<accession>A0A0A9G606</accession>
<feature type="compositionally biased region" description="Basic and acidic residues" evidence="1">
    <location>
        <begin position="39"/>
        <end position="60"/>
    </location>
</feature>
<feature type="compositionally biased region" description="Low complexity" evidence="1">
    <location>
        <begin position="61"/>
        <end position="73"/>
    </location>
</feature>
<proteinExistence type="predicted"/>
<feature type="region of interest" description="Disordered" evidence="1">
    <location>
        <begin position="1"/>
        <end position="94"/>
    </location>
</feature>
<organism evidence="2">
    <name type="scientific">Arundo donax</name>
    <name type="common">Giant reed</name>
    <name type="synonym">Donax arundinaceus</name>
    <dbReference type="NCBI Taxonomy" id="35708"/>
    <lineage>
        <taxon>Eukaryota</taxon>
        <taxon>Viridiplantae</taxon>
        <taxon>Streptophyta</taxon>
        <taxon>Embryophyta</taxon>
        <taxon>Tracheophyta</taxon>
        <taxon>Spermatophyta</taxon>
        <taxon>Magnoliopsida</taxon>
        <taxon>Liliopsida</taxon>
        <taxon>Poales</taxon>
        <taxon>Poaceae</taxon>
        <taxon>PACMAD clade</taxon>
        <taxon>Arundinoideae</taxon>
        <taxon>Arundineae</taxon>
        <taxon>Arundo</taxon>
    </lineage>
</organism>
<dbReference type="EMBL" id="GBRH01177964">
    <property type="protein sequence ID" value="JAE19932.1"/>
    <property type="molecule type" value="Transcribed_RNA"/>
</dbReference>
<reference evidence="2" key="2">
    <citation type="journal article" date="2015" name="Data Brief">
        <title>Shoot transcriptome of the giant reed, Arundo donax.</title>
        <authorList>
            <person name="Barrero R.A."/>
            <person name="Guerrero F.D."/>
            <person name="Moolhuijzen P."/>
            <person name="Goolsby J.A."/>
            <person name="Tidwell J."/>
            <person name="Bellgard S.E."/>
            <person name="Bellgard M.I."/>
        </authorList>
    </citation>
    <scope>NUCLEOTIDE SEQUENCE</scope>
    <source>
        <tissue evidence="2">Shoot tissue taken approximately 20 cm above the soil surface</tissue>
    </source>
</reference>
<protein>
    <submittedName>
        <fullName evidence="2">Uncharacterized protein</fullName>
    </submittedName>
</protein>
<name>A0A0A9G606_ARUDO</name>
<evidence type="ECO:0000256" key="1">
    <source>
        <dbReference type="SAM" id="MobiDB-lite"/>
    </source>
</evidence>
<reference evidence="2" key="1">
    <citation type="submission" date="2014-09" db="EMBL/GenBank/DDBJ databases">
        <authorList>
            <person name="Magalhaes I.L.F."/>
            <person name="Oliveira U."/>
            <person name="Santos F.R."/>
            <person name="Vidigal T.H.D.A."/>
            <person name="Brescovit A.D."/>
            <person name="Santos A.J."/>
        </authorList>
    </citation>
    <scope>NUCLEOTIDE SEQUENCE</scope>
    <source>
        <tissue evidence="2">Shoot tissue taken approximately 20 cm above the soil surface</tissue>
    </source>
</reference>
<dbReference type="AlphaFoldDB" id="A0A0A9G606"/>
<sequence>MARKRRARPPRSNGGTMGLGLKEAKADPEPAAKNPTPSQEKDHSEGDQAEHAQEEAEKQSNEAAAAAAASVVDEPAEAPPPPKSNVPPADAEVPAPGLGLEVIRRRYPHLAHAATDLDPAHRPLFDRALLRMPGAMARALDDKIKKYFVAKVNMNLYYQKIQKKMLKATIKFLW</sequence>
<evidence type="ECO:0000313" key="2">
    <source>
        <dbReference type="EMBL" id="JAE19932.1"/>
    </source>
</evidence>